<feature type="binding site" evidence="8">
    <location>
        <position position="135"/>
    </location>
    <ligand>
        <name>ATP</name>
        <dbReference type="ChEBI" id="CHEBI:30616"/>
    </ligand>
</feature>
<keyword evidence="5 8" id="KW-0547">Nucleotide-binding</keyword>
<keyword evidence="7 8" id="KW-0460">Magnesium</keyword>
<keyword evidence="4 8" id="KW-0479">Metal-binding</keyword>
<comment type="catalytic activity">
    <reaction evidence="8">
        <text>L-tyrosyl-[protein] + ATP = O-(5'-adenylyl)-L-tyrosyl-[protein] + diphosphate</text>
        <dbReference type="Rhea" id="RHEA:54288"/>
        <dbReference type="Rhea" id="RHEA-COMP:10136"/>
        <dbReference type="Rhea" id="RHEA-COMP:13846"/>
        <dbReference type="ChEBI" id="CHEBI:30616"/>
        <dbReference type="ChEBI" id="CHEBI:33019"/>
        <dbReference type="ChEBI" id="CHEBI:46858"/>
        <dbReference type="ChEBI" id="CHEBI:83624"/>
        <dbReference type="EC" id="2.7.7.108"/>
    </reaction>
</comment>
<evidence type="ECO:0000256" key="6">
    <source>
        <dbReference type="ARBA" id="ARBA00022840"/>
    </source>
</evidence>
<keyword evidence="8" id="KW-0464">Manganese</keyword>
<organism evidence="9 10">
    <name type="scientific">Flavobacterium chuncheonense</name>
    <dbReference type="NCBI Taxonomy" id="2026653"/>
    <lineage>
        <taxon>Bacteria</taxon>
        <taxon>Pseudomonadati</taxon>
        <taxon>Bacteroidota</taxon>
        <taxon>Flavobacteriia</taxon>
        <taxon>Flavobacteriales</taxon>
        <taxon>Flavobacteriaceae</taxon>
        <taxon>Flavobacterium</taxon>
    </lineage>
</organism>
<dbReference type="HAMAP" id="MF_00692">
    <property type="entry name" value="SelO"/>
    <property type="match status" value="1"/>
</dbReference>
<comment type="similarity">
    <text evidence="1 8">Belongs to the SELO family.</text>
</comment>
<evidence type="ECO:0000256" key="1">
    <source>
        <dbReference type="ARBA" id="ARBA00009747"/>
    </source>
</evidence>
<dbReference type="PANTHER" id="PTHR32057">
    <property type="entry name" value="PROTEIN ADENYLYLTRANSFERASE SELO, MITOCHONDRIAL"/>
    <property type="match status" value="1"/>
</dbReference>
<feature type="binding site" evidence="8">
    <location>
        <position position="279"/>
    </location>
    <ligand>
        <name>ATP</name>
        <dbReference type="ChEBI" id="CHEBI:30616"/>
    </ligand>
</feature>
<comment type="caution">
    <text evidence="9">The sequence shown here is derived from an EMBL/GenBank/DDBJ whole genome shotgun (WGS) entry which is preliminary data.</text>
</comment>
<feature type="binding site" evidence="8">
    <location>
        <position position="199"/>
    </location>
    <ligand>
        <name>ATP</name>
        <dbReference type="ChEBI" id="CHEBI:30616"/>
    </ligand>
</feature>
<comment type="catalytic activity">
    <reaction evidence="8">
        <text>L-tyrosyl-[protein] + UTP = O-(5'-uridylyl)-L-tyrosyl-[protein] + diphosphate</text>
        <dbReference type="Rhea" id="RHEA:83887"/>
        <dbReference type="Rhea" id="RHEA-COMP:10136"/>
        <dbReference type="Rhea" id="RHEA-COMP:20238"/>
        <dbReference type="ChEBI" id="CHEBI:33019"/>
        <dbReference type="ChEBI" id="CHEBI:46398"/>
        <dbReference type="ChEBI" id="CHEBI:46858"/>
        <dbReference type="ChEBI" id="CHEBI:90602"/>
    </reaction>
</comment>
<dbReference type="Pfam" id="PF02696">
    <property type="entry name" value="SelO"/>
    <property type="match status" value="1"/>
</dbReference>
<dbReference type="Proteomes" id="UP001597534">
    <property type="component" value="Unassembled WGS sequence"/>
</dbReference>
<dbReference type="RefSeq" id="WP_379810787.1">
    <property type="nucleotide sequence ID" value="NZ_JBHUPC010000012.1"/>
</dbReference>
<dbReference type="EMBL" id="JBHUPC010000012">
    <property type="protein sequence ID" value="MFD2891229.1"/>
    <property type="molecule type" value="Genomic_DNA"/>
</dbReference>
<evidence type="ECO:0000313" key="9">
    <source>
        <dbReference type="EMBL" id="MFD2891229.1"/>
    </source>
</evidence>
<dbReference type="InterPro" id="IPR003846">
    <property type="entry name" value="SelO"/>
</dbReference>
<evidence type="ECO:0000256" key="3">
    <source>
        <dbReference type="ARBA" id="ARBA00022695"/>
    </source>
</evidence>
<keyword evidence="3 8" id="KW-0548">Nucleotidyltransferase</keyword>
<feature type="binding site" evidence="8">
    <location>
        <position position="134"/>
    </location>
    <ligand>
        <name>ATP</name>
        <dbReference type="ChEBI" id="CHEBI:30616"/>
    </ligand>
</feature>
<feature type="active site" description="Proton acceptor" evidence="8">
    <location>
        <position position="269"/>
    </location>
</feature>
<keyword evidence="10" id="KW-1185">Reference proteome</keyword>
<feature type="binding site" evidence="8">
    <location>
        <position position="279"/>
    </location>
    <ligand>
        <name>Mg(2+)</name>
        <dbReference type="ChEBI" id="CHEBI:18420"/>
    </ligand>
</feature>
<comment type="catalytic activity">
    <reaction evidence="8">
        <text>L-seryl-[protein] + ATP = 3-O-(5'-adenylyl)-L-seryl-[protein] + diphosphate</text>
        <dbReference type="Rhea" id="RHEA:58120"/>
        <dbReference type="Rhea" id="RHEA-COMP:9863"/>
        <dbReference type="Rhea" id="RHEA-COMP:15073"/>
        <dbReference type="ChEBI" id="CHEBI:29999"/>
        <dbReference type="ChEBI" id="CHEBI:30616"/>
        <dbReference type="ChEBI" id="CHEBI:33019"/>
        <dbReference type="ChEBI" id="CHEBI:142516"/>
        <dbReference type="EC" id="2.7.7.108"/>
    </reaction>
</comment>
<dbReference type="EC" id="2.7.7.108" evidence="8"/>
<comment type="catalytic activity">
    <reaction evidence="8">
        <text>L-threonyl-[protein] + ATP = 3-O-(5'-adenylyl)-L-threonyl-[protein] + diphosphate</text>
        <dbReference type="Rhea" id="RHEA:54292"/>
        <dbReference type="Rhea" id="RHEA-COMP:11060"/>
        <dbReference type="Rhea" id="RHEA-COMP:13847"/>
        <dbReference type="ChEBI" id="CHEBI:30013"/>
        <dbReference type="ChEBI" id="CHEBI:30616"/>
        <dbReference type="ChEBI" id="CHEBI:33019"/>
        <dbReference type="ChEBI" id="CHEBI:138113"/>
        <dbReference type="EC" id="2.7.7.108"/>
    </reaction>
</comment>
<keyword evidence="6 8" id="KW-0067">ATP-binding</keyword>
<gene>
    <name evidence="8" type="primary">ydiU</name>
    <name evidence="8" type="synonym">selO</name>
    <name evidence="9" type="ORF">ACFS5J_04290</name>
</gene>
<proteinExistence type="inferred from homology"/>
<feature type="binding site" evidence="8">
    <location>
        <position position="122"/>
    </location>
    <ligand>
        <name>ATP</name>
        <dbReference type="ChEBI" id="CHEBI:30616"/>
    </ligand>
</feature>
<dbReference type="NCBIfam" id="NF000658">
    <property type="entry name" value="PRK00029.1"/>
    <property type="match status" value="1"/>
</dbReference>
<evidence type="ECO:0000256" key="2">
    <source>
        <dbReference type="ARBA" id="ARBA00022679"/>
    </source>
</evidence>
<feature type="binding site" evidence="8">
    <location>
        <position position="270"/>
    </location>
    <ligand>
        <name>Mg(2+)</name>
        <dbReference type="ChEBI" id="CHEBI:18420"/>
    </ligand>
</feature>
<dbReference type="PANTHER" id="PTHR32057:SF14">
    <property type="entry name" value="PROTEIN ADENYLYLTRANSFERASE SELO, MITOCHONDRIAL"/>
    <property type="match status" value="1"/>
</dbReference>
<name>A0ABW5YJM5_9FLAO</name>
<keyword evidence="2 8" id="KW-0808">Transferase</keyword>
<comment type="catalytic activity">
    <reaction evidence="8">
        <text>L-seryl-[protein] + UTP = O-(5'-uridylyl)-L-seryl-[protein] + diphosphate</text>
        <dbReference type="Rhea" id="RHEA:64604"/>
        <dbReference type="Rhea" id="RHEA-COMP:9863"/>
        <dbReference type="Rhea" id="RHEA-COMP:16635"/>
        <dbReference type="ChEBI" id="CHEBI:29999"/>
        <dbReference type="ChEBI" id="CHEBI:33019"/>
        <dbReference type="ChEBI" id="CHEBI:46398"/>
        <dbReference type="ChEBI" id="CHEBI:156051"/>
    </reaction>
</comment>
<dbReference type="EC" id="2.7.7.-" evidence="8"/>
<sequence length="521" mass="59543">MKLIILDTFNKELPADENITNEIRNVSKACFSFVTPRSPSNPKVIHVTKEVAKLVGLSEADTASSDFLDVFSGKKTHPNTQPFAMNYAGHQFGNWAGQLGDGRAINLFEVNHRSKQWMLQLKGAGKTPYSRRGDGLAVLRSSIREHLCSEAMHHLGVPTTRSLSLITTGDQVLRDMLYDGHPDYEKGAVVCRVAPTFIRFGNFELFAAQNDIENLKRLADYTIKYHFPEITTKGKQKYIDFFQAVTTSTKKLILGWQRVGFVHGVMNTDNMSILGLTIDYGPYGWTDDYNPNWTPNTTDAEGKRYRFGNQPNIALWNLLQLANALYPLIEDAKPLETILENYSNEFQSEFKKMILEKLGIENIITTDENLVNQLLTTLQEVETDMTIFYRLLAKVSKKDSPESALEKLNFAFYIPESVTNNTKESWLYWLSLYIIRLQEETLSDEARATKMNKVNPKYVLRNYMAQVAIEAADNEDYTVLNELYEMLLKPYDEQPKFEKWFAKRPDWARTKIGSSMLSCSS</sequence>
<evidence type="ECO:0000256" key="4">
    <source>
        <dbReference type="ARBA" id="ARBA00022723"/>
    </source>
</evidence>
<protein>
    <recommendedName>
        <fullName evidence="8">Protein nucleotidyltransferase YdiU</fullName>
        <ecNumber evidence="8">2.7.7.-</ecNumber>
    </recommendedName>
    <alternativeName>
        <fullName evidence="8">Protein adenylyltransferase YdiU</fullName>
        <ecNumber evidence="8">2.7.7.108</ecNumber>
    </alternativeName>
    <alternativeName>
        <fullName evidence="8">Protein uridylyltransferase YdiU</fullName>
        <ecNumber evidence="8">2.7.7.-</ecNumber>
    </alternativeName>
</protein>
<accession>A0ABW5YJM5</accession>
<reference evidence="10" key="1">
    <citation type="journal article" date="2019" name="Int. J. Syst. Evol. Microbiol.">
        <title>The Global Catalogue of Microorganisms (GCM) 10K type strain sequencing project: providing services to taxonomists for standard genome sequencing and annotation.</title>
        <authorList>
            <consortium name="The Broad Institute Genomics Platform"/>
            <consortium name="The Broad Institute Genome Sequencing Center for Infectious Disease"/>
            <person name="Wu L."/>
            <person name="Ma J."/>
        </authorList>
    </citation>
    <scope>NUCLEOTIDE SEQUENCE [LARGE SCALE GENOMIC DNA]</scope>
    <source>
        <strain evidence="10">KCTC 22671</strain>
    </source>
</reference>
<evidence type="ECO:0000256" key="8">
    <source>
        <dbReference type="HAMAP-Rule" id="MF_00692"/>
    </source>
</evidence>
<comment type="catalytic activity">
    <reaction evidence="8">
        <text>L-histidyl-[protein] + UTP = N(tele)-(5'-uridylyl)-L-histidyl-[protein] + diphosphate</text>
        <dbReference type="Rhea" id="RHEA:83891"/>
        <dbReference type="Rhea" id="RHEA-COMP:9745"/>
        <dbReference type="Rhea" id="RHEA-COMP:20239"/>
        <dbReference type="ChEBI" id="CHEBI:29979"/>
        <dbReference type="ChEBI" id="CHEBI:33019"/>
        <dbReference type="ChEBI" id="CHEBI:46398"/>
        <dbReference type="ChEBI" id="CHEBI:233474"/>
    </reaction>
</comment>
<comment type="cofactor">
    <cofactor evidence="8">
        <name>Mg(2+)</name>
        <dbReference type="ChEBI" id="CHEBI:18420"/>
    </cofactor>
    <cofactor evidence="8">
        <name>Mn(2+)</name>
        <dbReference type="ChEBI" id="CHEBI:29035"/>
    </cofactor>
</comment>
<comment type="function">
    <text evidence="8">Nucleotidyltransferase involved in the post-translational modification of proteins. It can catalyze the addition of adenosine monophosphate (AMP) or uridine monophosphate (UMP) to a protein, resulting in modifications known as AMPylation and UMPylation.</text>
</comment>
<evidence type="ECO:0000313" key="10">
    <source>
        <dbReference type="Proteomes" id="UP001597534"/>
    </source>
</evidence>
<feature type="binding site" evidence="8">
    <location>
        <position position="102"/>
    </location>
    <ligand>
        <name>ATP</name>
        <dbReference type="ChEBI" id="CHEBI:30616"/>
    </ligand>
</feature>
<feature type="binding site" evidence="8">
    <location>
        <position position="100"/>
    </location>
    <ligand>
        <name>ATP</name>
        <dbReference type="ChEBI" id="CHEBI:30616"/>
    </ligand>
</feature>
<evidence type="ECO:0000256" key="7">
    <source>
        <dbReference type="ARBA" id="ARBA00022842"/>
    </source>
</evidence>
<evidence type="ECO:0000256" key="5">
    <source>
        <dbReference type="ARBA" id="ARBA00022741"/>
    </source>
</evidence>
<feature type="binding site" evidence="8">
    <location>
        <position position="192"/>
    </location>
    <ligand>
        <name>ATP</name>
        <dbReference type="ChEBI" id="CHEBI:30616"/>
    </ligand>
</feature>
<feature type="binding site" evidence="8">
    <location>
        <position position="103"/>
    </location>
    <ligand>
        <name>ATP</name>
        <dbReference type="ChEBI" id="CHEBI:30616"/>
    </ligand>
</feature>